<dbReference type="PROSITE" id="PS51352">
    <property type="entry name" value="THIOREDOXIN_2"/>
    <property type="match status" value="1"/>
</dbReference>
<organism evidence="5">
    <name type="scientific">bioreactor metagenome</name>
    <dbReference type="NCBI Taxonomy" id="1076179"/>
    <lineage>
        <taxon>unclassified sequences</taxon>
        <taxon>metagenomes</taxon>
        <taxon>ecological metagenomes</taxon>
    </lineage>
</organism>
<dbReference type="PROSITE" id="PS00460">
    <property type="entry name" value="GLUTATHIONE_PEROXID_1"/>
    <property type="match status" value="1"/>
</dbReference>
<dbReference type="EMBL" id="VSSQ01053212">
    <property type="protein sequence ID" value="MPN07257.1"/>
    <property type="molecule type" value="Genomic_DNA"/>
</dbReference>
<dbReference type="InterPro" id="IPR013766">
    <property type="entry name" value="Thioredoxin_domain"/>
</dbReference>
<dbReference type="GO" id="GO:0004601">
    <property type="term" value="F:peroxidase activity"/>
    <property type="evidence" value="ECO:0007669"/>
    <property type="project" value="UniProtKB-KW"/>
</dbReference>
<keyword evidence="2 5" id="KW-0575">Peroxidase</keyword>
<reference evidence="5" key="1">
    <citation type="submission" date="2019-08" db="EMBL/GenBank/DDBJ databases">
        <authorList>
            <person name="Kucharzyk K."/>
            <person name="Murdoch R.W."/>
            <person name="Higgins S."/>
            <person name="Loffler F."/>
        </authorList>
    </citation>
    <scope>NUCLEOTIDE SEQUENCE</scope>
</reference>
<dbReference type="Pfam" id="PF00255">
    <property type="entry name" value="GSHPx"/>
    <property type="match status" value="1"/>
</dbReference>
<dbReference type="InterPro" id="IPR000889">
    <property type="entry name" value="Glutathione_peroxidase"/>
</dbReference>
<gene>
    <name evidence="5" type="primary">gpx1_14</name>
    <name evidence="5" type="ORF">SDC9_154523</name>
</gene>
<comment type="similarity">
    <text evidence="1">Belongs to the glutathione peroxidase family.</text>
</comment>
<dbReference type="FunFam" id="3.40.30.10:FF:000010">
    <property type="entry name" value="Glutathione peroxidase"/>
    <property type="match status" value="1"/>
</dbReference>
<dbReference type="Gene3D" id="3.40.30.10">
    <property type="entry name" value="Glutaredoxin"/>
    <property type="match status" value="1"/>
</dbReference>
<dbReference type="PANTHER" id="PTHR11592">
    <property type="entry name" value="GLUTATHIONE PEROXIDASE"/>
    <property type="match status" value="1"/>
</dbReference>
<dbReference type="CDD" id="cd00340">
    <property type="entry name" value="GSH_Peroxidase"/>
    <property type="match status" value="1"/>
</dbReference>
<dbReference type="AlphaFoldDB" id="A0A645EZ93"/>
<evidence type="ECO:0000256" key="3">
    <source>
        <dbReference type="ARBA" id="ARBA00023002"/>
    </source>
</evidence>
<proteinExistence type="inferred from homology"/>
<dbReference type="SUPFAM" id="SSF52833">
    <property type="entry name" value="Thioredoxin-like"/>
    <property type="match status" value="1"/>
</dbReference>
<evidence type="ECO:0000256" key="2">
    <source>
        <dbReference type="ARBA" id="ARBA00022559"/>
    </source>
</evidence>
<keyword evidence="3 5" id="KW-0560">Oxidoreductase</keyword>
<dbReference type="InterPro" id="IPR029760">
    <property type="entry name" value="GPX_CS"/>
</dbReference>
<dbReference type="PROSITE" id="PS51355">
    <property type="entry name" value="GLUTATHIONE_PEROXID_3"/>
    <property type="match status" value="1"/>
</dbReference>
<dbReference type="InterPro" id="IPR029759">
    <property type="entry name" value="GPX_AS"/>
</dbReference>
<dbReference type="PANTHER" id="PTHR11592:SF78">
    <property type="entry name" value="GLUTATHIONE PEROXIDASE"/>
    <property type="match status" value="1"/>
</dbReference>
<sequence>MSIYDYAYTSIEGNPVSMSDYKGKVVLIVNTASKCGFAPQYEGLEALYQRYRDQGFEVIGFPCNQFMDQEPGDEAAISEFCSVRYGVTFPMSAKADVRGDDAIPLFRYLTKQKGFEGMGKGIKNKAFDMMLKAKYKDGYKDSQVKWNFTKFLVDRQGEVAARFEPVVEPAEIAAYIEKLL</sequence>
<evidence type="ECO:0000259" key="4">
    <source>
        <dbReference type="PROSITE" id="PS51352"/>
    </source>
</evidence>
<name>A0A645EZ93_9ZZZZ</name>
<dbReference type="PRINTS" id="PR01011">
    <property type="entry name" value="GLUTPROXDASE"/>
</dbReference>
<feature type="domain" description="Thioredoxin" evidence="4">
    <location>
        <begin position="1"/>
        <end position="180"/>
    </location>
</feature>
<dbReference type="InterPro" id="IPR036249">
    <property type="entry name" value="Thioredoxin-like_sf"/>
</dbReference>
<dbReference type="EC" id="1.11.1.22" evidence="5"/>
<accession>A0A645EZ93</accession>
<protein>
    <submittedName>
        <fullName evidence="5">Hydroperoxy fatty acid reductase gpx1</fullName>
        <ecNumber evidence="5">1.11.1.22</ecNumber>
    </submittedName>
</protein>
<dbReference type="GO" id="GO:0034599">
    <property type="term" value="P:cellular response to oxidative stress"/>
    <property type="evidence" value="ECO:0007669"/>
    <property type="project" value="TreeGrafter"/>
</dbReference>
<dbReference type="PROSITE" id="PS00763">
    <property type="entry name" value="GLUTATHIONE_PEROXID_2"/>
    <property type="match status" value="1"/>
</dbReference>
<dbReference type="PIRSF" id="PIRSF000303">
    <property type="entry name" value="Glutathion_perox"/>
    <property type="match status" value="1"/>
</dbReference>
<evidence type="ECO:0000313" key="5">
    <source>
        <dbReference type="EMBL" id="MPN07257.1"/>
    </source>
</evidence>
<comment type="caution">
    <text evidence="5">The sequence shown here is derived from an EMBL/GenBank/DDBJ whole genome shotgun (WGS) entry which is preliminary data.</text>
</comment>
<evidence type="ECO:0000256" key="1">
    <source>
        <dbReference type="ARBA" id="ARBA00006926"/>
    </source>
</evidence>